<keyword evidence="1" id="KW-0732">Signal</keyword>
<name>A0A132C082_9RHOB</name>
<protein>
    <submittedName>
        <fullName evidence="2">Uncharacterized protein</fullName>
    </submittedName>
</protein>
<evidence type="ECO:0000313" key="2">
    <source>
        <dbReference type="EMBL" id="KUP93480.1"/>
    </source>
</evidence>
<dbReference type="Proteomes" id="UP000068382">
    <property type="component" value="Unassembled WGS sequence"/>
</dbReference>
<comment type="caution">
    <text evidence="2">The sequence shown here is derived from an EMBL/GenBank/DDBJ whole genome shotgun (WGS) entry which is preliminary data.</text>
</comment>
<evidence type="ECO:0000313" key="3">
    <source>
        <dbReference type="Proteomes" id="UP000068382"/>
    </source>
</evidence>
<dbReference type="EMBL" id="LPUY01000052">
    <property type="protein sequence ID" value="KUP93480.1"/>
    <property type="molecule type" value="Genomic_DNA"/>
</dbReference>
<feature type="chain" id="PRO_5007288700" evidence="1">
    <location>
        <begin position="24"/>
        <end position="178"/>
    </location>
</feature>
<gene>
    <name evidence="2" type="ORF">TRIHO_16890</name>
</gene>
<dbReference type="AlphaFoldDB" id="A0A132C082"/>
<feature type="signal peptide" evidence="1">
    <location>
        <begin position="1"/>
        <end position="23"/>
    </location>
</feature>
<evidence type="ECO:0000256" key="1">
    <source>
        <dbReference type="SAM" id="SignalP"/>
    </source>
</evidence>
<sequence>MNKVRLLAVGLLAALAAAEPAVAHPMPDTEITVDAAPGRLTLTIRVALSDLDLAMPEASFTDAEALTLAEAEAVGAYFGAHVKLLSADGNSLPVALDQVRLLREDDPDVGAYEEVEVTASVLADPSQTLTLVYDAVLHQIANHRAVVRASDGTPLGVIRFDLATKRANPLALQFPKTD</sequence>
<accession>A0A132C082</accession>
<dbReference type="OrthoDB" id="6331154at2"/>
<dbReference type="RefSeq" id="WP_131811189.1">
    <property type="nucleotide sequence ID" value="NZ_LPUY01000052.1"/>
</dbReference>
<proteinExistence type="predicted"/>
<organism evidence="2 3">
    <name type="scientific">Tritonibacter horizontis</name>
    <dbReference type="NCBI Taxonomy" id="1768241"/>
    <lineage>
        <taxon>Bacteria</taxon>
        <taxon>Pseudomonadati</taxon>
        <taxon>Pseudomonadota</taxon>
        <taxon>Alphaproteobacteria</taxon>
        <taxon>Rhodobacterales</taxon>
        <taxon>Paracoccaceae</taxon>
        <taxon>Tritonibacter</taxon>
    </lineage>
</organism>
<reference evidence="2 3" key="1">
    <citation type="submission" date="2015-12" db="EMBL/GenBank/DDBJ databases">
        <title>Genome sequence of the marine Rhodobacteraceae strain O3.65, Candidatus Tritonibacter horizontis.</title>
        <authorList>
            <person name="Poehlein A."/>
            <person name="Giebel H.A."/>
            <person name="Voget S."/>
            <person name="Brinkhoff T."/>
        </authorList>
    </citation>
    <scope>NUCLEOTIDE SEQUENCE [LARGE SCALE GENOMIC DNA]</scope>
    <source>
        <strain evidence="2 3">O3.65</strain>
    </source>
</reference>
<keyword evidence="3" id="KW-1185">Reference proteome</keyword>